<feature type="binding site" evidence="8">
    <location>
        <position position="61"/>
    </location>
    <ligand>
        <name>substrate</name>
    </ligand>
</feature>
<evidence type="ECO:0000313" key="11">
    <source>
        <dbReference type="Proteomes" id="UP000179076"/>
    </source>
</evidence>
<keyword evidence="4 8" id="KW-0808">Transferase</keyword>
<dbReference type="PIRSF" id="PIRSF000729">
    <property type="entry name" value="GK"/>
    <property type="match status" value="1"/>
</dbReference>
<dbReference type="GO" id="GO:0055129">
    <property type="term" value="P:L-proline biosynthetic process"/>
    <property type="evidence" value="ECO:0007669"/>
    <property type="project" value="UniProtKB-UniRule"/>
</dbReference>
<dbReference type="GO" id="GO:0005524">
    <property type="term" value="F:ATP binding"/>
    <property type="evidence" value="ECO:0007669"/>
    <property type="project" value="UniProtKB-KW"/>
</dbReference>
<proteinExistence type="inferred from homology"/>
<evidence type="ECO:0000256" key="7">
    <source>
        <dbReference type="ARBA" id="ARBA00022840"/>
    </source>
</evidence>
<dbReference type="InterPro" id="IPR005715">
    <property type="entry name" value="Glu_5kinase/COase_Synthase"/>
</dbReference>
<evidence type="ECO:0000256" key="3">
    <source>
        <dbReference type="ARBA" id="ARBA00022650"/>
    </source>
</evidence>
<evidence type="ECO:0000256" key="5">
    <source>
        <dbReference type="ARBA" id="ARBA00022741"/>
    </source>
</evidence>
<feature type="binding site" evidence="8">
    <location>
        <position position="148"/>
    </location>
    <ligand>
        <name>substrate</name>
    </ligand>
</feature>
<dbReference type="CDD" id="cd21157">
    <property type="entry name" value="PUA_G5K"/>
    <property type="match status" value="1"/>
</dbReference>
<dbReference type="FunFam" id="3.40.1160.10:FF:000018">
    <property type="entry name" value="Glutamate 5-kinase"/>
    <property type="match status" value="1"/>
</dbReference>
<keyword evidence="2 8" id="KW-0028">Amino-acid biosynthesis</keyword>
<protein>
    <recommendedName>
        <fullName evidence="8">Glutamate 5-kinase</fullName>
        <ecNumber evidence="8">2.7.2.11</ecNumber>
    </recommendedName>
    <alternativeName>
        <fullName evidence="8">Gamma-glutamyl kinase</fullName>
        <shortName evidence="8">GK</shortName>
    </alternativeName>
</protein>
<comment type="catalytic activity">
    <reaction evidence="8">
        <text>L-glutamate + ATP = L-glutamyl 5-phosphate + ADP</text>
        <dbReference type="Rhea" id="RHEA:14877"/>
        <dbReference type="ChEBI" id="CHEBI:29985"/>
        <dbReference type="ChEBI" id="CHEBI:30616"/>
        <dbReference type="ChEBI" id="CHEBI:58274"/>
        <dbReference type="ChEBI" id="CHEBI:456216"/>
        <dbReference type="EC" id="2.7.2.11"/>
    </reaction>
</comment>
<dbReference type="SMART" id="SM00359">
    <property type="entry name" value="PUA"/>
    <property type="match status" value="1"/>
</dbReference>
<evidence type="ECO:0000256" key="4">
    <source>
        <dbReference type="ARBA" id="ARBA00022679"/>
    </source>
</evidence>
<accession>A0A1F6UVS2</accession>
<evidence type="ECO:0000256" key="8">
    <source>
        <dbReference type="HAMAP-Rule" id="MF_00456"/>
    </source>
</evidence>
<dbReference type="UniPathway" id="UPA00098">
    <property type="reaction ID" value="UER00359"/>
</dbReference>
<feature type="binding site" evidence="8">
    <location>
        <position position="21"/>
    </location>
    <ligand>
        <name>ATP</name>
        <dbReference type="ChEBI" id="CHEBI:30616"/>
    </ligand>
</feature>
<dbReference type="InterPro" id="IPR041739">
    <property type="entry name" value="G5K_ProB"/>
</dbReference>
<dbReference type="Pfam" id="PF01472">
    <property type="entry name" value="PUA"/>
    <property type="match status" value="1"/>
</dbReference>
<dbReference type="EC" id="2.7.2.11" evidence="8"/>
<evidence type="ECO:0000256" key="1">
    <source>
        <dbReference type="ARBA" id="ARBA00022490"/>
    </source>
</evidence>
<dbReference type="InterPro" id="IPR036393">
    <property type="entry name" value="AceGlu_kinase-like_sf"/>
</dbReference>
<comment type="pathway">
    <text evidence="8">Amino-acid biosynthesis; L-proline biosynthesis; L-glutamate 5-semialdehyde from L-glutamate: step 1/2.</text>
</comment>
<feature type="binding site" evidence="8">
    <location>
        <begin position="180"/>
        <end position="181"/>
    </location>
    <ligand>
        <name>ATP</name>
        <dbReference type="ChEBI" id="CHEBI:30616"/>
    </ligand>
</feature>
<feature type="binding site" evidence="8">
    <location>
        <position position="160"/>
    </location>
    <ligand>
        <name>substrate</name>
    </ligand>
</feature>
<feature type="domain" description="PUA" evidence="9">
    <location>
        <begin position="287"/>
        <end position="370"/>
    </location>
</feature>
<evidence type="ECO:0000313" key="10">
    <source>
        <dbReference type="EMBL" id="OGI61452.1"/>
    </source>
</evidence>
<evidence type="ECO:0000259" key="9">
    <source>
        <dbReference type="SMART" id="SM00359"/>
    </source>
</evidence>
<keyword evidence="6 8" id="KW-0418">Kinase</keyword>
<dbReference type="FunFam" id="2.30.130.10:FF:000007">
    <property type="entry name" value="Glutamate 5-kinase"/>
    <property type="match status" value="1"/>
</dbReference>
<dbReference type="Gene3D" id="3.40.1160.10">
    <property type="entry name" value="Acetylglutamate kinase-like"/>
    <property type="match status" value="2"/>
</dbReference>
<dbReference type="PANTHER" id="PTHR43654:SF1">
    <property type="entry name" value="ISOPENTENYL PHOSPHATE KINASE"/>
    <property type="match status" value="1"/>
</dbReference>
<comment type="function">
    <text evidence="8">Catalyzes the transfer of a phosphate group to glutamate to form L-glutamate 5-phosphate.</text>
</comment>
<dbReference type="NCBIfam" id="TIGR01027">
    <property type="entry name" value="proB"/>
    <property type="match status" value="1"/>
</dbReference>
<dbReference type="InterPro" id="IPR015947">
    <property type="entry name" value="PUA-like_sf"/>
</dbReference>
<dbReference type="InterPro" id="IPR001048">
    <property type="entry name" value="Asp/Glu/Uridylate_kinase"/>
</dbReference>
<name>A0A1F6UVS2_9PROT</name>
<comment type="similarity">
    <text evidence="8">Belongs to the glutamate 5-kinase family.</text>
</comment>
<keyword evidence="5 8" id="KW-0547">Nucleotide-binding</keyword>
<evidence type="ECO:0000256" key="2">
    <source>
        <dbReference type="ARBA" id="ARBA00022605"/>
    </source>
</evidence>
<dbReference type="GO" id="GO:0003723">
    <property type="term" value="F:RNA binding"/>
    <property type="evidence" value="ECO:0007669"/>
    <property type="project" value="InterPro"/>
</dbReference>
<reference evidence="10 11" key="1">
    <citation type="journal article" date="2016" name="Nat. Commun.">
        <title>Thousands of microbial genomes shed light on interconnected biogeochemical processes in an aquifer system.</title>
        <authorList>
            <person name="Anantharaman K."/>
            <person name="Brown C.T."/>
            <person name="Hug L.A."/>
            <person name="Sharon I."/>
            <person name="Castelle C.J."/>
            <person name="Probst A.J."/>
            <person name="Thomas B.C."/>
            <person name="Singh A."/>
            <person name="Wilkins M.J."/>
            <person name="Karaoz U."/>
            <person name="Brodie E.L."/>
            <person name="Williams K.H."/>
            <person name="Hubbard S.S."/>
            <person name="Banfield J.F."/>
        </authorList>
    </citation>
    <scope>NUCLEOTIDE SEQUENCE [LARGE SCALE GENOMIC DNA]</scope>
</reference>
<evidence type="ECO:0000256" key="6">
    <source>
        <dbReference type="ARBA" id="ARBA00022777"/>
    </source>
</evidence>
<dbReference type="AlphaFoldDB" id="A0A1F6UVS2"/>
<keyword evidence="1 8" id="KW-0963">Cytoplasm</keyword>
<dbReference type="Gene3D" id="2.30.130.10">
    <property type="entry name" value="PUA domain"/>
    <property type="match status" value="1"/>
</dbReference>
<gene>
    <name evidence="8" type="primary">proB</name>
    <name evidence="10" type="ORF">A2W18_06905</name>
</gene>
<comment type="subcellular location">
    <subcellularLocation>
        <location evidence="8">Cytoplasm</location>
    </subcellularLocation>
</comment>
<dbReference type="Proteomes" id="UP000179076">
    <property type="component" value="Unassembled WGS sequence"/>
</dbReference>
<dbReference type="InterPro" id="IPR011529">
    <property type="entry name" value="Glu_5kinase"/>
</dbReference>
<dbReference type="PRINTS" id="PR00474">
    <property type="entry name" value="GLU5KINASE"/>
</dbReference>
<dbReference type="SUPFAM" id="SSF88697">
    <property type="entry name" value="PUA domain-like"/>
    <property type="match status" value="1"/>
</dbReference>
<keyword evidence="3 8" id="KW-0641">Proline biosynthesis</keyword>
<dbReference type="PROSITE" id="PS50890">
    <property type="entry name" value="PUA"/>
    <property type="match status" value="1"/>
</dbReference>
<dbReference type="InterPro" id="IPR019797">
    <property type="entry name" value="Glutamate_5-kinase_CS"/>
</dbReference>
<dbReference type="GO" id="GO:0005829">
    <property type="term" value="C:cytosol"/>
    <property type="evidence" value="ECO:0007669"/>
    <property type="project" value="TreeGrafter"/>
</dbReference>
<dbReference type="CDD" id="cd04242">
    <property type="entry name" value="AAK_G5K_ProB"/>
    <property type="match status" value="1"/>
</dbReference>
<dbReference type="Pfam" id="PF00696">
    <property type="entry name" value="AA_kinase"/>
    <property type="match status" value="1"/>
</dbReference>
<dbReference type="SUPFAM" id="SSF53633">
    <property type="entry name" value="Carbamate kinase-like"/>
    <property type="match status" value="1"/>
</dbReference>
<dbReference type="InterPro" id="IPR001057">
    <property type="entry name" value="Glu/AcGlu_kinase"/>
</dbReference>
<dbReference type="HAMAP" id="MF_00456">
    <property type="entry name" value="ProB"/>
    <property type="match status" value="1"/>
</dbReference>
<dbReference type="PROSITE" id="PS00902">
    <property type="entry name" value="GLUTAMATE_5_KINASE"/>
    <property type="match status" value="1"/>
</dbReference>
<comment type="caution">
    <text evidence="8">Lacks conserved residue(s) required for the propagation of feature annotation.</text>
</comment>
<dbReference type="EMBL" id="MFSP01000196">
    <property type="protein sequence ID" value="OGI61452.1"/>
    <property type="molecule type" value="Genomic_DNA"/>
</dbReference>
<organism evidence="10 11">
    <name type="scientific">Candidatus Muproteobacteria bacterium RBG_16_60_9</name>
    <dbReference type="NCBI Taxonomy" id="1817755"/>
    <lineage>
        <taxon>Bacteria</taxon>
        <taxon>Pseudomonadati</taxon>
        <taxon>Pseudomonadota</taxon>
        <taxon>Candidatus Muproteobacteria</taxon>
    </lineage>
</organism>
<keyword evidence="7 8" id="KW-0067">ATP-binding</keyword>
<comment type="caution">
    <text evidence="10">The sequence shown here is derived from an EMBL/GenBank/DDBJ whole genome shotgun (WGS) entry which is preliminary data.</text>
</comment>
<sequence length="378" mass="40172">MSATNASTRESLKRTRRCVVKIGSAVLTNSGKGLDRAAVSGWAEQIARLKQQSTECVVVTSGAVAAGMQRLGRTQRPHALHELQAMAAVGQMGLVGLYESVFQGFGLHAAQVLLIHDDFSDRRRYLNARSTLRTLLDYGVIPVVNENDTVATEEFRFGDNDTLAALVTNLIEADLLFIVTDRAGLFNRDPRAHADATLVSDGVAGDPQLLAMAGGSGALGRGGMRTKVLAAEKAARSGAATVIASGQEPDLIARVLAGEPIGTYLRPAQNRVAARKQWLAGHLQVQGRLTLDAGAVKALVAGNKSLLPIGVKGVDGDFQRGEIVSCVDATGREFARGLVNYNADEARRIVGLASDRIESILGYVDEPELIGRENLVLI</sequence>
<dbReference type="InterPro" id="IPR002478">
    <property type="entry name" value="PUA"/>
</dbReference>
<dbReference type="InterPro" id="IPR036974">
    <property type="entry name" value="PUA_sf"/>
</dbReference>
<dbReference type="PANTHER" id="PTHR43654">
    <property type="entry name" value="GLUTAMATE 5-KINASE"/>
    <property type="match status" value="1"/>
</dbReference>
<dbReference type="GO" id="GO:0004349">
    <property type="term" value="F:glutamate 5-kinase activity"/>
    <property type="evidence" value="ECO:0007669"/>
    <property type="project" value="UniProtKB-UniRule"/>
</dbReference>